<evidence type="ECO:0000313" key="1">
    <source>
        <dbReference type="EMBL" id="QBR91830.1"/>
    </source>
</evidence>
<dbReference type="Proteomes" id="UP000294894">
    <property type="component" value="Chromosome"/>
</dbReference>
<accession>A0A4P7GIM7</accession>
<protein>
    <submittedName>
        <fullName evidence="1">Uncharacterized protein</fullName>
    </submittedName>
</protein>
<dbReference type="AlphaFoldDB" id="A0A4P7GIM7"/>
<proteinExistence type="predicted"/>
<organism evidence="1 2">
    <name type="scientific">Nocardioides euryhalodurans</name>
    <dbReference type="NCBI Taxonomy" id="2518370"/>
    <lineage>
        <taxon>Bacteria</taxon>
        <taxon>Bacillati</taxon>
        <taxon>Actinomycetota</taxon>
        <taxon>Actinomycetes</taxon>
        <taxon>Propionibacteriales</taxon>
        <taxon>Nocardioidaceae</taxon>
        <taxon>Nocardioides</taxon>
    </lineage>
</organism>
<gene>
    <name evidence="1" type="ORF">EXE57_05735</name>
</gene>
<dbReference type="EMBL" id="CP038267">
    <property type="protein sequence ID" value="QBR91830.1"/>
    <property type="molecule type" value="Genomic_DNA"/>
</dbReference>
<name>A0A4P7GIM7_9ACTN</name>
<evidence type="ECO:0000313" key="2">
    <source>
        <dbReference type="Proteomes" id="UP000294894"/>
    </source>
</evidence>
<dbReference type="KEGG" id="noy:EXE57_05735"/>
<keyword evidence="2" id="KW-1185">Reference proteome</keyword>
<reference evidence="1 2" key="1">
    <citation type="submission" date="2019-03" db="EMBL/GenBank/DDBJ databases">
        <title>Three New Species of Nocardioides, Nocardioides euryhalodurans sp. nov., Nocardioides seonyuensis sp. nov. and Nocardioides eburneoflavus sp. nov., Iolated from Soil.</title>
        <authorList>
            <person name="Roh S.G."/>
            <person name="Lee C."/>
            <person name="Kim M.-K."/>
            <person name="Kim S.B."/>
        </authorList>
    </citation>
    <scope>NUCLEOTIDE SEQUENCE [LARGE SCALE GENOMIC DNA]</scope>
    <source>
        <strain evidence="1 2">MMS17-SY117</strain>
    </source>
</reference>
<sequence length="102" mass="10892">MMLPPDDVEREPYDVPRGACPACGSDDVTHLVIGLPSGPEAMEGDPDWVHWVGCVHAGFDRECGSCGATWSTRPVSACVLDEIATRSGPRPPAVAYKRAGER</sequence>
<dbReference type="OrthoDB" id="3788533at2"/>